<sequence>MPTRLLKTAFRISVALNRTVLTTLICLNICAAGALWIMPDSGQATMSATSMIFVSFFLAFVPVIVFCLAVFSIGVALRGFKLALPASLVFWTLFGWALLGRIGGFLDALTAVAIGALAGLVFWLLLAGVKHSSDVGGPKFLTGSRLDRLISAAFVVAGVFFLGKGMADRIETLFFSEDIAAPAFQDEYFRPLTTGERRAAQQFPTIDACVRPGLADGTLPELDWSLIHNSHEAKICVFRVLQLSKNVDEAADWLALQGLRVSRENVDGSPRKLPKGREGDYYIHAGRTIRRSVGASYAYTPLYQARTPLGQLFSLMAYGMTFYVYYKAGETRPYAVSISSSTV</sequence>
<reference evidence="3" key="1">
    <citation type="submission" date="2015-09" db="EMBL/GenBank/DDBJ databases">
        <authorList>
            <person name="Rodrigo-Torres L."/>
            <person name="Arahal D.R."/>
        </authorList>
    </citation>
    <scope>NUCLEOTIDE SEQUENCE [LARGE SCALE GENOMIC DNA]</scope>
    <source>
        <strain evidence="3">CECT 5091</strain>
    </source>
</reference>
<gene>
    <name evidence="2" type="ORF">RUE5091_00531</name>
</gene>
<evidence type="ECO:0000256" key="1">
    <source>
        <dbReference type="SAM" id="Phobius"/>
    </source>
</evidence>
<dbReference type="Proteomes" id="UP000051260">
    <property type="component" value="Unassembled WGS sequence"/>
</dbReference>
<feature type="transmembrane region" description="Helical" evidence="1">
    <location>
        <begin position="20"/>
        <end position="38"/>
    </location>
</feature>
<accession>A0A0P1I2J5</accession>
<feature type="transmembrane region" description="Helical" evidence="1">
    <location>
        <begin position="82"/>
        <end position="102"/>
    </location>
</feature>
<keyword evidence="3" id="KW-1185">Reference proteome</keyword>
<feature type="transmembrane region" description="Helical" evidence="1">
    <location>
        <begin position="108"/>
        <end position="129"/>
    </location>
</feature>
<feature type="transmembrane region" description="Helical" evidence="1">
    <location>
        <begin position="149"/>
        <end position="167"/>
    </location>
</feature>
<dbReference type="EMBL" id="CYUD01000001">
    <property type="protein sequence ID" value="CUJ86918.1"/>
    <property type="molecule type" value="Genomic_DNA"/>
</dbReference>
<name>A0A0P1I2J5_9RHOB</name>
<keyword evidence="1" id="KW-0812">Transmembrane</keyword>
<dbReference type="STRING" id="1715692.RUE5091_00531"/>
<feature type="transmembrane region" description="Helical" evidence="1">
    <location>
        <begin position="50"/>
        <end position="75"/>
    </location>
</feature>
<evidence type="ECO:0000313" key="2">
    <source>
        <dbReference type="EMBL" id="CUJ86918.1"/>
    </source>
</evidence>
<protein>
    <submittedName>
        <fullName evidence="2">Uncharacterized protein</fullName>
    </submittedName>
</protein>
<proteinExistence type="predicted"/>
<dbReference type="RefSeq" id="WP_131726264.1">
    <property type="nucleotide sequence ID" value="NZ_CYUD01000001.1"/>
</dbReference>
<keyword evidence="1" id="KW-1133">Transmembrane helix</keyword>
<evidence type="ECO:0000313" key="3">
    <source>
        <dbReference type="Proteomes" id="UP000051260"/>
    </source>
</evidence>
<dbReference type="AlphaFoldDB" id="A0A0P1I2J5"/>
<organism evidence="2 3">
    <name type="scientific">Ruegeria denitrificans</name>
    <dbReference type="NCBI Taxonomy" id="1715692"/>
    <lineage>
        <taxon>Bacteria</taxon>
        <taxon>Pseudomonadati</taxon>
        <taxon>Pseudomonadota</taxon>
        <taxon>Alphaproteobacteria</taxon>
        <taxon>Rhodobacterales</taxon>
        <taxon>Roseobacteraceae</taxon>
        <taxon>Ruegeria</taxon>
    </lineage>
</organism>
<dbReference type="OrthoDB" id="7858464at2"/>
<keyword evidence="1" id="KW-0472">Membrane</keyword>